<comment type="caution">
    <text evidence="14">The sequence shown here is derived from an EMBL/GenBank/DDBJ whole genome shotgun (WGS) entry which is preliminary data.</text>
</comment>
<dbReference type="Gene3D" id="3.30.460.10">
    <property type="entry name" value="Beta Polymerase, domain 2"/>
    <property type="match status" value="1"/>
</dbReference>
<name>A0A7C4U3A0_9BACT</name>
<dbReference type="CDD" id="cd04595">
    <property type="entry name" value="CBS_pair_DHH_polyA_Pol_assoc"/>
    <property type="match status" value="1"/>
</dbReference>
<keyword evidence="11" id="KW-0129">CBS domain</keyword>
<dbReference type="PANTHER" id="PTHR47788">
    <property type="entry name" value="POLYA POLYMERASE"/>
    <property type="match status" value="1"/>
</dbReference>
<dbReference type="SUPFAM" id="SSF81891">
    <property type="entry name" value="Poly A polymerase C-terminal region-like"/>
    <property type="match status" value="1"/>
</dbReference>
<feature type="domain" description="CBS" evidence="13">
    <location>
        <begin position="379"/>
        <end position="436"/>
    </location>
</feature>
<dbReference type="InterPro" id="IPR002646">
    <property type="entry name" value="PolA_pol_head_dom"/>
</dbReference>
<proteinExistence type="inferred from homology"/>
<dbReference type="InterPro" id="IPR000644">
    <property type="entry name" value="CBS_dom"/>
</dbReference>
<dbReference type="InterPro" id="IPR003156">
    <property type="entry name" value="DHHA1_dom"/>
</dbReference>
<organism evidence="14">
    <name type="scientific">Caldisericum exile</name>
    <dbReference type="NCBI Taxonomy" id="693075"/>
    <lineage>
        <taxon>Bacteria</taxon>
        <taxon>Pseudomonadati</taxon>
        <taxon>Caldisericota/Cryosericota group</taxon>
        <taxon>Caldisericota</taxon>
        <taxon>Caldisericia</taxon>
        <taxon>Caldisericales</taxon>
        <taxon>Caldisericaceae</taxon>
        <taxon>Caldisericum</taxon>
    </lineage>
</organism>
<dbReference type="GO" id="GO:0016779">
    <property type="term" value="F:nucleotidyltransferase activity"/>
    <property type="evidence" value="ECO:0007669"/>
    <property type="project" value="UniProtKB-KW"/>
</dbReference>
<dbReference type="SMART" id="SM00116">
    <property type="entry name" value="CBS"/>
    <property type="match status" value="2"/>
</dbReference>
<dbReference type="PROSITE" id="PS51371">
    <property type="entry name" value="CBS"/>
    <property type="match status" value="2"/>
</dbReference>
<dbReference type="SUPFAM" id="SSF81301">
    <property type="entry name" value="Nucleotidyltransferase"/>
    <property type="match status" value="1"/>
</dbReference>
<protein>
    <submittedName>
        <fullName evidence="14">CBS domain-containing protein</fullName>
    </submittedName>
</protein>
<dbReference type="Pfam" id="PF02272">
    <property type="entry name" value="DHHA1"/>
    <property type="match status" value="1"/>
</dbReference>
<dbReference type="Gene3D" id="1.10.3090.10">
    <property type="entry name" value="cca-adding enzyme, domain 2"/>
    <property type="match status" value="1"/>
</dbReference>
<dbReference type="InterPro" id="IPR001667">
    <property type="entry name" value="DDH_dom"/>
</dbReference>
<dbReference type="InterPro" id="IPR043519">
    <property type="entry name" value="NT_sf"/>
</dbReference>
<evidence type="ECO:0000256" key="6">
    <source>
        <dbReference type="ARBA" id="ARBA00022695"/>
    </source>
</evidence>
<evidence type="ECO:0000256" key="2">
    <source>
        <dbReference type="ARBA" id="ARBA00007265"/>
    </source>
</evidence>
<dbReference type="Pfam" id="PF01743">
    <property type="entry name" value="PolyA_pol"/>
    <property type="match status" value="1"/>
</dbReference>
<dbReference type="InterPro" id="IPR038763">
    <property type="entry name" value="DHH_sf"/>
</dbReference>
<comment type="cofactor">
    <cofactor evidence="1">
        <name>Mg(2+)</name>
        <dbReference type="ChEBI" id="CHEBI:18420"/>
    </cofactor>
</comment>
<dbReference type="Gene3D" id="3.90.1640.10">
    <property type="entry name" value="inorganic pyrophosphatase (n-terminal core)"/>
    <property type="match status" value="1"/>
</dbReference>
<evidence type="ECO:0000256" key="11">
    <source>
        <dbReference type="PROSITE-ProRule" id="PRU00703"/>
    </source>
</evidence>
<dbReference type="GO" id="GO:0000166">
    <property type="term" value="F:nucleotide binding"/>
    <property type="evidence" value="ECO:0007669"/>
    <property type="project" value="UniProtKB-KW"/>
</dbReference>
<evidence type="ECO:0000256" key="4">
    <source>
        <dbReference type="ARBA" id="ARBA00022679"/>
    </source>
</evidence>
<keyword evidence="8" id="KW-0547">Nucleotide-binding</keyword>
<dbReference type="Gene3D" id="3.10.310.30">
    <property type="match status" value="1"/>
</dbReference>
<evidence type="ECO:0000256" key="3">
    <source>
        <dbReference type="ARBA" id="ARBA00022555"/>
    </source>
</evidence>
<evidence type="ECO:0000256" key="7">
    <source>
        <dbReference type="ARBA" id="ARBA00022723"/>
    </source>
</evidence>
<keyword evidence="4 12" id="KW-0808">Transferase</keyword>
<evidence type="ECO:0000256" key="10">
    <source>
        <dbReference type="ARBA" id="ARBA00022884"/>
    </source>
</evidence>
<sequence>MSNTVILTHAGADFDAISSAYAAKMLYPNSIVIHPGSTDVNVQKFIGIFSDILNFKKVRELPKDFIKDVKRVVVVDTKFKNRVGDGREFLNTKNAQIVVFDHHPGESDIENAICINKNFGANTTILVNLLRLKKINLNPVEATILALGIYEDTGSLSFPQVTAEDFKALEFLFSFGVDMKIIHRFTSPFLQEEQVNLLKTFLDNLKEFRVNGYKIGVTTAGIQKYIAGISILAHKILEMIDLDIVFVLVSLGNTVHIIGRSVSEDLNLSKIAEMLGGGGHPTAISAVIEGDIEEAKERIINAINTGDFYTLKAKDIMSAPVKTIPPDTTIKEAFEVMVKMGYSGLPVEENGRITGIIEKKNVEKAFLYNRRNSPVKQFFSTKIVTVSMNTNLREIEDRMVEEDVGRVLVEYNGKIVGIISRSDLLKTYKFERLVKEMPSKEENVQILDKKYVAKVLTNALDKYTLKKLKEFGHIGKSLNLEIYLVGGAVRDAFMGKRIVDFDFVLSDAIKFGEYLKKHYNGKVEIYYDTQTVHYEEDGLHFDFVTSRREYYLEKSLVPIVEKATLREDLARRDFSINAMAIDISEKNFGALLDFFGGYEDLIKGTIRVLKPLSFIEDPSRILRAIKYMIELNFKLSKETEFLLKKAVDLGVLRSSKSQRIQEELRELLEKDEIEKVLQLFNNFDITGELFRSKCSKSTIVSIKKFFKSEKDKNKRLLALIFLLYFGKKTVDIKEISQIFGIKVRILEKLIKAKDVLSSLKKKSGVLSPYDLAIELNRIDELYIKAFFLKTRGRLKDFLRDYLTRYRQVKIEITGRDLLNLGLKEGAQFRSIFEMLTKLRLKGIIKTKEEEINYILTHRGEFEWR</sequence>
<dbReference type="SUPFAM" id="SSF64182">
    <property type="entry name" value="DHH phosphoesterases"/>
    <property type="match status" value="1"/>
</dbReference>
<dbReference type="GO" id="GO:0046872">
    <property type="term" value="F:metal ion binding"/>
    <property type="evidence" value="ECO:0007669"/>
    <property type="project" value="UniProtKB-KW"/>
</dbReference>
<reference evidence="14" key="1">
    <citation type="journal article" date="2020" name="mSystems">
        <title>Genome- and Community-Level Interaction Insights into Carbon Utilization and Element Cycling Functions of Hydrothermarchaeota in Hydrothermal Sediment.</title>
        <authorList>
            <person name="Zhou Z."/>
            <person name="Liu Y."/>
            <person name="Xu W."/>
            <person name="Pan J."/>
            <person name="Luo Z.H."/>
            <person name="Li M."/>
        </authorList>
    </citation>
    <scope>NUCLEOTIDE SEQUENCE [LARGE SCALE GENOMIC DNA]</scope>
    <source>
        <strain evidence="14">SpSt-794</strain>
    </source>
</reference>
<dbReference type="SUPFAM" id="SSF54631">
    <property type="entry name" value="CBS-domain pair"/>
    <property type="match status" value="1"/>
</dbReference>
<keyword evidence="10 12" id="KW-0694">RNA-binding</keyword>
<dbReference type="Pfam" id="PF00571">
    <property type="entry name" value="CBS"/>
    <property type="match status" value="2"/>
</dbReference>
<dbReference type="AlphaFoldDB" id="A0A7C4U3A0"/>
<dbReference type="CDD" id="cd05398">
    <property type="entry name" value="NT_ClassII-CCAase"/>
    <property type="match status" value="1"/>
</dbReference>
<evidence type="ECO:0000256" key="1">
    <source>
        <dbReference type="ARBA" id="ARBA00001946"/>
    </source>
</evidence>
<feature type="domain" description="CBS" evidence="13">
    <location>
        <begin position="317"/>
        <end position="375"/>
    </location>
</feature>
<dbReference type="EMBL" id="DTHV01000023">
    <property type="protein sequence ID" value="HGW59973.1"/>
    <property type="molecule type" value="Genomic_DNA"/>
</dbReference>
<dbReference type="Gene3D" id="3.10.580.10">
    <property type="entry name" value="CBS-domain"/>
    <property type="match status" value="1"/>
</dbReference>
<comment type="similarity">
    <text evidence="2 12">Belongs to the tRNA nucleotidyltransferase/poly(A) polymerase family.</text>
</comment>
<evidence type="ECO:0000313" key="14">
    <source>
        <dbReference type="EMBL" id="HGW59973.1"/>
    </source>
</evidence>
<dbReference type="GO" id="GO:0008033">
    <property type="term" value="P:tRNA processing"/>
    <property type="evidence" value="ECO:0007669"/>
    <property type="project" value="UniProtKB-KW"/>
</dbReference>
<keyword evidence="9" id="KW-0460">Magnesium</keyword>
<keyword evidence="5" id="KW-0819">tRNA processing</keyword>
<accession>A0A7C4U3A0</accession>
<gene>
    <name evidence="14" type="ORF">ENV82_00800</name>
</gene>
<evidence type="ECO:0000256" key="5">
    <source>
        <dbReference type="ARBA" id="ARBA00022694"/>
    </source>
</evidence>
<keyword evidence="3" id="KW-0820">tRNA-binding</keyword>
<keyword evidence="6" id="KW-0548">Nucleotidyltransferase</keyword>
<keyword evidence="7" id="KW-0479">Metal-binding</keyword>
<evidence type="ECO:0000256" key="9">
    <source>
        <dbReference type="ARBA" id="ARBA00022842"/>
    </source>
</evidence>
<dbReference type="InterPro" id="IPR046342">
    <property type="entry name" value="CBS_dom_sf"/>
</dbReference>
<evidence type="ECO:0000259" key="13">
    <source>
        <dbReference type="PROSITE" id="PS51371"/>
    </source>
</evidence>
<dbReference type="GO" id="GO:0000049">
    <property type="term" value="F:tRNA binding"/>
    <property type="evidence" value="ECO:0007669"/>
    <property type="project" value="UniProtKB-KW"/>
</dbReference>
<dbReference type="Pfam" id="PF01368">
    <property type="entry name" value="DHH"/>
    <property type="match status" value="1"/>
</dbReference>
<evidence type="ECO:0000256" key="8">
    <source>
        <dbReference type="ARBA" id="ARBA00022741"/>
    </source>
</evidence>
<evidence type="ECO:0000256" key="12">
    <source>
        <dbReference type="RuleBase" id="RU003953"/>
    </source>
</evidence>
<dbReference type="InterPro" id="IPR052390">
    <property type="entry name" value="tRNA_nt/polyA_polymerase"/>
</dbReference>
<dbReference type="PANTHER" id="PTHR47788:SF1">
    <property type="entry name" value="A-ADDING TRNA NUCLEOTIDYLTRANSFERASE"/>
    <property type="match status" value="1"/>
</dbReference>